<dbReference type="Pfam" id="PF01553">
    <property type="entry name" value="Acyltransferase"/>
    <property type="match status" value="1"/>
</dbReference>
<dbReference type="SUPFAM" id="SSF47336">
    <property type="entry name" value="ACP-like"/>
    <property type="match status" value="1"/>
</dbReference>
<dbReference type="PANTHER" id="PTHR43767">
    <property type="entry name" value="LONG-CHAIN-FATTY-ACID--COA LIGASE"/>
    <property type="match status" value="1"/>
</dbReference>
<dbReference type="RefSeq" id="WP_151444392.1">
    <property type="nucleotide sequence ID" value="NZ_CABVOU010000039.1"/>
</dbReference>
<dbReference type="InterPro" id="IPR042099">
    <property type="entry name" value="ANL_N_sf"/>
</dbReference>
<dbReference type="Gene3D" id="3.30.300.30">
    <property type="match status" value="1"/>
</dbReference>
<dbReference type="PROSITE" id="PS00455">
    <property type="entry name" value="AMP_BINDING"/>
    <property type="match status" value="1"/>
</dbReference>
<evidence type="ECO:0000313" key="3">
    <source>
        <dbReference type="Proteomes" id="UP000326725"/>
    </source>
</evidence>
<keyword evidence="2" id="KW-0436">Ligase</keyword>
<dbReference type="PROSITE" id="PS50075">
    <property type="entry name" value="CARRIER"/>
    <property type="match status" value="1"/>
</dbReference>
<dbReference type="Gene3D" id="3.40.50.12780">
    <property type="entry name" value="N-terminal domain of ligase-like"/>
    <property type="match status" value="1"/>
</dbReference>
<dbReference type="Pfam" id="PF23562">
    <property type="entry name" value="AMP-binding_C_3"/>
    <property type="match status" value="1"/>
</dbReference>
<dbReference type="SMART" id="SM00563">
    <property type="entry name" value="PlsC"/>
    <property type="match status" value="1"/>
</dbReference>
<dbReference type="AlphaFoldDB" id="A0A5K1I513"/>
<dbReference type="Proteomes" id="UP000326725">
    <property type="component" value="Unassembled WGS sequence"/>
</dbReference>
<evidence type="ECO:0000259" key="1">
    <source>
        <dbReference type="PROSITE" id="PS50075"/>
    </source>
</evidence>
<gene>
    <name evidence="2" type="primary">lcfB_2</name>
    <name evidence="2" type="ORF">HALO32_02687</name>
</gene>
<dbReference type="InterPro" id="IPR020845">
    <property type="entry name" value="AMP-binding_CS"/>
</dbReference>
<dbReference type="PANTHER" id="PTHR43767:SF1">
    <property type="entry name" value="NONRIBOSOMAL PEPTIDE SYNTHASE PES1 (EUROFUNG)-RELATED"/>
    <property type="match status" value="1"/>
</dbReference>
<evidence type="ECO:0000313" key="2">
    <source>
        <dbReference type="EMBL" id="VVZ96586.1"/>
    </source>
</evidence>
<reference evidence="2 3" key="1">
    <citation type="submission" date="2019-09" db="EMBL/GenBank/DDBJ databases">
        <authorList>
            <person name="Criscuolo A."/>
        </authorList>
    </citation>
    <scope>NUCLEOTIDE SEQUENCE [LARGE SCALE GENOMIC DNA]</scope>
    <source>
        <strain evidence="3">3(2)</strain>
    </source>
</reference>
<organism evidence="2 3">
    <name type="scientific">Halomonas lysinitropha</name>
    <dbReference type="NCBI Taxonomy" id="2607506"/>
    <lineage>
        <taxon>Bacteria</taxon>
        <taxon>Pseudomonadati</taxon>
        <taxon>Pseudomonadota</taxon>
        <taxon>Gammaproteobacteria</taxon>
        <taxon>Oceanospirillales</taxon>
        <taxon>Halomonadaceae</taxon>
        <taxon>Halomonas</taxon>
    </lineage>
</organism>
<dbReference type="Pfam" id="PF00550">
    <property type="entry name" value="PP-binding"/>
    <property type="match status" value="1"/>
</dbReference>
<dbReference type="EC" id="6.2.1.3" evidence="2"/>
<accession>A0A5K1I513</accession>
<dbReference type="SUPFAM" id="SSF69593">
    <property type="entry name" value="Glycerol-3-phosphate (1)-acyltransferase"/>
    <property type="match status" value="1"/>
</dbReference>
<proteinExistence type="predicted"/>
<dbReference type="InterPro" id="IPR000873">
    <property type="entry name" value="AMP-dep_synth/lig_dom"/>
</dbReference>
<dbReference type="InterPro" id="IPR045851">
    <property type="entry name" value="AMP-bd_C_sf"/>
</dbReference>
<dbReference type="InterPro" id="IPR009081">
    <property type="entry name" value="PP-bd_ACP"/>
</dbReference>
<dbReference type="InterPro" id="IPR050237">
    <property type="entry name" value="ATP-dep_AMP-bd_enzyme"/>
</dbReference>
<dbReference type="SUPFAM" id="SSF56801">
    <property type="entry name" value="Acetyl-CoA synthetase-like"/>
    <property type="match status" value="1"/>
</dbReference>
<dbReference type="EMBL" id="CABVOU010000039">
    <property type="protein sequence ID" value="VVZ96586.1"/>
    <property type="molecule type" value="Genomic_DNA"/>
</dbReference>
<dbReference type="CDD" id="cd07989">
    <property type="entry name" value="LPLAT_AGPAT-like"/>
    <property type="match status" value="1"/>
</dbReference>
<dbReference type="GO" id="GO:0016746">
    <property type="term" value="F:acyltransferase activity"/>
    <property type="evidence" value="ECO:0007669"/>
    <property type="project" value="InterPro"/>
</dbReference>
<keyword evidence="3" id="KW-1185">Reference proteome</keyword>
<dbReference type="InterPro" id="IPR002123">
    <property type="entry name" value="Plipid/glycerol_acylTrfase"/>
</dbReference>
<dbReference type="Pfam" id="PF00501">
    <property type="entry name" value="AMP-binding"/>
    <property type="match status" value="1"/>
</dbReference>
<dbReference type="GO" id="GO:0004467">
    <property type="term" value="F:long-chain fatty acid-CoA ligase activity"/>
    <property type="evidence" value="ECO:0007669"/>
    <property type="project" value="UniProtKB-EC"/>
</dbReference>
<dbReference type="InterPro" id="IPR036736">
    <property type="entry name" value="ACP-like_sf"/>
</dbReference>
<dbReference type="Gene3D" id="1.10.1200.10">
    <property type="entry name" value="ACP-like"/>
    <property type="match status" value="1"/>
</dbReference>
<feature type="domain" description="Carrier" evidence="1">
    <location>
        <begin position="562"/>
        <end position="647"/>
    </location>
</feature>
<name>A0A5K1I513_9GAMM</name>
<sequence>MDTATLNELIVSRNIDDRHEAIVSLGRDTLGSTSRRDLLDRAARLAGGLRQQGLVRGDRVVIMAPNSVDWVVSALGILHVGGVVVPLDTQMPQEDLEHALGDCAPCMVFTTAALRSRLSPLPGEVALFLFDGDGDDRESGRAWQDLLQAEPVAACADGKDLATIFYTSGTTGPPKGVPLTHHNMTSNVEALCTQELADSSDRVLVPLPFHHVYPFTVGILVPFTLGASIIVPFSLVGPQIVRALREGEATVMLAVPRLYEAIWSALHERVAERGRVAALLFSGMLGVSMAVRQRLGWNPGKQLFASLHQRIAPRLRLMVAGGAALDPELGRKLRGLGWDVATGYGLSETSPILTMNPPEKVKLESVGKALPGVELAIDDREGRGRGEVLARGPNVFGGYWNLPDKTRESLDEEGWFHTGDTGSFDAEGHLYLHGRASAMIVLSGGENVDPERVEKALEASDRIRETGLLAHADRLAVVVVPAPGLLREVTGDELRRTLEKAVSEISAALPSHHRPGEVRVSLDPLPRTRLGKLRRHKLEALFEHLEEGDEAAEAVVEPLSPEDMAPEDQQLLSDPAADSTWRYLARRFHDIRLTPDSHLAMDLGIDSLSWVDLTLALREHAGIDLEDSAIARVETVRDLLNEAAAGPTGSEGEDEDLVEALRNPEGLLDDRQRRALMPPGRIHGFMGWWVWGLARLISRGLLRVSVSGQWPDRMPCVIAPRHLSVLDPLVLLQIMDRCQAESLYWAGWTGMLFTGRVRRGFSRIARILPIDPGTAPRRSLVLASAALDRGHQLVWFPEGQRSPDGRLQPFRPGLGLLLRAQPVPVVPVWIEGTHELMPPGQRLPRRGRVRVVIGEPVDPERLEGDEREIIERLQDEMAALGERRLSGRRSRLH</sequence>
<protein>
    <submittedName>
        <fullName evidence="2">Long-chain-fatty-acid--CoA ligase</fullName>
        <ecNumber evidence="2">6.2.1.3</ecNumber>
    </submittedName>
</protein>